<feature type="compositionally biased region" description="Polar residues" evidence="3">
    <location>
        <begin position="140"/>
        <end position="149"/>
    </location>
</feature>
<feature type="compositionally biased region" description="Polar residues" evidence="3">
    <location>
        <begin position="52"/>
        <end position="65"/>
    </location>
</feature>
<feature type="region of interest" description="Disordered" evidence="3">
    <location>
        <begin position="360"/>
        <end position="379"/>
    </location>
</feature>
<dbReference type="InterPro" id="IPR011993">
    <property type="entry name" value="PH-like_dom_sf"/>
</dbReference>
<protein>
    <recommendedName>
        <fullName evidence="4">RanBD1 domain-containing protein</fullName>
    </recommendedName>
</protein>
<dbReference type="OrthoDB" id="185618at2759"/>
<dbReference type="Gene3D" id="2.30.29.30">
    <property type="entry name" value="Pleckstrin-homology domain (PH domain)/Phosphotyrosine-binding domain (PTB)"/>
    <property type="match status" value="1"/>
</dbReference>
<feature type="compositionally biased region" description="Basic and acidic residues" evidence="3">
    <location>
        <begin position="31"/>
        <end position="51"/>
    </location>
</feature>
<feature type="region of interest" description="Disordered" evidence="3">
    <location>
        <begin position="1"/>
        <end position="280"/>
    </location>
</feature>
<evidence type="ECO:0000256" key="3">
    <source>
        <dbReference type="SAM" id="MobiDB-lite"/>
    </source>
</evidence>
<feature type="region of interest" description="Disordered" evidence="3">
    <location>
        <begin position="299"/>
        <end position="353"/>
    </location>
</feature>
<dbReference type="GeneID" id="67013139"/>
<dbReference type="Proteomes" id="UP000676310">
    <property type="component" value="Unassembled WGS sequence"/>
</dbReference>
<keyword evidence="6" id="KW-1185">Reference proteome</keyword>
<evidence type="ECO:0000313" key="5">
    <source>
        <dbReference type="EMBL" id="CAG5145786.1"/>
    </source>
</evidence>
<organism evidence="5 6">
    <name type="scientific">Alternaria atra</name>
    <dbReference type="NCBI Taxonomy" id="119953"/>
    <lineage>
        <taxon>Eukaryota</taxon>
        <taxon>Fungi</taxon>
        <taxon>Dikarya</taxon>
        <taxon>Ascomycota</taxon>
        <taxon>Pezizomycotina</taxon>
        <taxon>Dothideomycetes</taxon>
        <taxon>Pleosporomycetidae</taxon>
        <taxon>Pleosporales</taxon>
        <taxon>Pleosporineae</taxon>
        <taxon>Pleosporaceae</taxon>
        <taxon>Alternaria</taxon>
        <taxon>Alternaria sect. Ulocladioides</taxon>
    </lineage>
</organism>
<feature type="region of interest" description="Disordered" evidence="3">
    <location>
        <begin position="385"/>
        <end position="441"/>
    </location>
</feature>
<dbReference type="InterPro" id="IPR000156">
    <property type="entry name" value="Ran_bind_dom"/>
</dbReference>
<dbReference type="RefSeq" id="XP_043165302.1">
    <property type="nucleotide sequence ID" value="XM_043309367.1"/>
</dbReference>
<feature type="compositionally biased region" description="Low complexity" evidence="3">
    <location>
        <begin position="195"/>
        <end position="204"/>
    </location>
</feature>
<dbReference type="PANTHER" id="PTHR23138:SF142">
    <property type="entry name" value="RAN-BINDING PROTEIN 3B-RELATED"/>
    <property type="match status" value="1"/>
</dbReference>
<proteinExistence type="predicted"/>
<dbReference type="AlphaFoldDB" id="A0A8J2HZU3"/>
<dbReference type="Pfam" id="PF00638">
    <property type="entry name" value="Ran_BP1"/>
    <property type="match status" value="1"/>
</dbReference>
<name>A0A8J2HZU3_9PLEO</name>
<comment type="subcellular location">
    <subcellularLocation>
        <location evidence="1">Nucleus</location>
    </subcellularLocation>
</comment>
<accession>A0A8J2HZU3</accession>
<feature type="compositionally biased region" description="Basic and acidic residues" evidence="3">
    <location>
        <begin position="268"/>
        <end position="280"/>
    </location>
</feature>
<comment type="caution">
    <text evidence="5">The sequence shown here is derived from an EMBL/GenBank/DDBJ whole genome shotgun (WGS) entry which is preliminary data.</text>
</comment>
<feature type="compositionally biased region" description="Low complexity" evidence="3">
    <location>
        <begin position="7"/>
        <end position="25"/>
    </location>
</feature>
<sequence length="557" mass="58465">MSDAPEKQQATAAAATASEDTTKAAPTSPARSDKSSDSEGKNVREKLKDTQIDAQATSDSTPSSDQRMHDAPNGSAKAGEHSASGSDSERGRLRRKRSREDFEDEAEADKHPEKKVERHARKRSRDITADLEAAAPRKPSPSTISSIQENDVDEQMTSPNKNTSTTTTADKASGAGTSPKNKRTRDQVEKDTEASAEASEGASANGKPVEKSAGDERDTKRLRDKEEAQPTTDATTSKTKTPLTGGFANSSAISPFANMAAKPQASKASDKAESLPQTSDDKFKVSGFSGFAASATSPFGGIASSKPSTSSPFGGASAGKLSSFAGTASPSTSSSGGFGALGSSSTSGFGGSSFGGSLGGGFGGFGTAKPTGSFAAPGGSLEIKGLKEKEKPFGAAAIGEPSDDEDDEDEDPETAIDKEERQSSQPLLSQQPHETGEEGEETIWTGRAKLYNMAGEGSNRGWKERGVGTFKLNITVDEPKKARFVLRAEGTHRLLLNAAVTSSMVFGGDAQGEKPKDTRLLFNSPNLEGELEMHLLKLRAENAQQLWEEVKKVQEEL</sequence>
<dbReference type="InterPro" id="IPR045255">
    <property type="entry name" value="RanBP1-like"/>
</dbReference>
<feature type="domain" description="RanBD1" evidence="4">
    <location>
        <begin position="420"/>
        <end position="557"/>
    </location>
</feature>
<evidence type="ECO:0000256" key="1">
    <source>
        <dbReference type="ARBA" id="ARBA00004123"/>
    </source>
</evidence>
<evidence type="ECO:0000256" key="2">
    <source>
        <dbReference type="ARBA" id="ARBA00023242"/>
    </source>
</evidence>
<dbReference type="PANTHER" id="PTHR23138">
    <property type="entry name" value="RAN BINDING PROTEIN"/>
    <property type="match status" value="1"/>
</dbReference>
<feature type="compositionally biased region" description="Basic and acidic residues" evidence="3">
    <location>
        <begin position="184"/>
        <end position="193"/>
    </location>
</feature>
<dbReference type="PROSITE" id="PS50196">
    <property type="entry name" value="RANBD1"/>
    <property type="match status" value="1"/>
</dbReference>
<dbReference type="EMBL" id="CAJRGZ010000015">
    <property type="protein sequence ID" value="CAG5145786.1"/>
    <property type="molecule type" value="Genomic_DNA"/>
</dbReference>
<dbReference type="GO" id="GO:0005634">
    <property type="term" value="C:nucleus"/>
    <property type="evidence" value="ECO:0007669"/>
    <property type="project" value="UniProtKB-SubCell"/>
</dbReference>
<feature type="compositionally biased region" description="Low complexity" evidence="3">
    <location>
        <begin position="423"/>
        <end position="432"/>
    </location>
</feature>
<reference evidence="5" key="1">
    <citation type="submission" date="2021-05" db="EMBL/GenBank/DDBJ databases">
        <authorList>
            <person name="Stam R."/>
        </authorList>
    </citation>
    <scope>NUCLEOTIDE SEQUENCE</scope>
    <source>
        <strain evidence="5">CS162</strain>
    </source>
</reference>
<evidence type="ECO:0000313" key="6">
    <source>
        <dbReference type="Proteomes" id="UP000676310"/>
    </source>
</evidence>
<dbReference type="SUPFAM" id="SSF50729">
    <property type="entry name" value="PH domain-like"/>
    <property type="match status" value="1"/>
</dbReference>
<gene>
    <name evidence="5" type="ORF">ALTATR162_LOCUS1769</name>
</gene>
<feature type="compositionally biased region" description="Low complexity" evidence="3">
    <location>
        <begin position="157"/>
        <end position="178"/>
    </location>
</feature>
<feature type="compositionally biased region" description="Low complexity" evidence="3">
    <location>
        <begin position="230"/>
        <end position="244"/>
    </location>
</feature>
<evidence type="ECO:0000259" key="4">
    <source>
        <dbReference type="PROSITE" id="PS50196"/>
    </source>
</evidence>
<feature type="compositionally biased region" description="Low complexity" evidence="3">
    <location>
        <begin position="322"/>
        <end position="347"/>
    </location>
</feature>
<feature type="compositionally biased region" description="Basic and acidic residues" evidence="3">
    <location>
        <begin position="208"/>
        <end position="228"/>
    </location>
</feature>
<feature type="compositionally biased region" description="Acidic residues" evidence="3">
    <location>
        <begin position="401"/>
        <end position="414"/>
    </location>
</feature>
<keyword evidence="2" id="KW-0539">Nucleus</keyword>
<dbReference type="SMART" id="SM00160">
    <property type="entry name" value="RanBD"/>
    <property type="match status" value="1"/>
</dbReference>